<evidence type="ECO:0000313" key="1">
    <source>
        <dbReference type="EMBL" id="TDX17518.1"/>
    </source>
</evidence>
<evidence type="ECO:0008006" key="3">
    <source>
        <dbReference type="Google" id="ProtNLM"/>
    </source>
</evidence>
<reference evidence="1 2" key="1">
    <citation type="submission" date="2019-03" db="EMBL/GenBank/DDBJ databases">
        <title>Genomic Encyclopedia of Type Strains, Phase IV (KMG-IV): sequencing the most valuable type-strain genomes for metagenomic binning, comparative biology and taxonomic classification.</title>
        <authorList>
            <person name="Goeker M."/>
        </authorList>
    </citation>
    <scope>NUCLEOTIDE SEQUENCE [LARGE SCALE GENOMIC DNA]</scope>
    <source>
        <strain evidence="1 2">DSM 13575</strain>
    </source>
</reference>
<dbReference type="RefSeq" id="WP_103876683.1">
    <property type="nucleotide sequence ID" value="NZ_SODZ01000001.1"/>
</dbReference>
<dbReference type="AlphaFoldDB" id="A0A4R8F2N5"/>
<gene>
    <name evidence="1" type="ORF">C8D74_101238</name>
</gene>
<keyword evidence="2" id="KW-1185">Reference proteome</keyword>
<accession>A0A4R8F2N5</accession>
<protein>
    <recommendedName>
        <fullName evidence="3">DDE superfamily endonuclease</fullName>
    </recommendedName>
</protein>
<name>A0A4R8F2N5_9BACT</name>
<dbReference type="EMBL" id="SODZ01000001">
    <property type="protein sequence ID" value="TDX17518.1"/>
    <property type="molecule type" value="Genomic_DNA"/>
</dbReference>
<evidence type="ECO:0000313" key="2">
    <source>
        <dbReference type="Proteomes" id="UP000294817"/>
    </source>
</evidence>
<proteinExistence type="predicted"/>
<sequence length="138" mass="16390">MTSIQSVSFMHKWFLKKVTNKSLNSYYYLLSYTKLNLKYLMRTTVKIALSYIPKVLKPLFIFVVIDDTLQAKFGVHFECRKELFDHTARNGSNYLNGHCFVGLILKIPMFFKKQVIYYLKVLIGYRLKKIILPNQSYR</sequence>
<comment type="caution">
    <text evidence="1">The sequence shown here is derived from an EMBL/GenBank/DDBJ whole genome shotgun (WGS) entry which is preliminary data.</text>
</comment>
<organism evidence="1 2">
    <name type="scientific">Petrotoga sibirica</name>
    <dbReference type="NCBI Taxonomy" id="156202"/>
    <lineage>
        <taxon>Bacteria</taxon>
        <taxon>Thermotogati</taxon>
        <taxon>Thermotogota</taxon>
        <taxon>Thermotogae</taxon>
        <taxon>Petrotogales</taxon>
        <taxon>Petrotogaceae</taxon>
        <taxon>Petrotoga</taxon>
    </lineage>
</organism>
<dbReference type="Proteomes" id="UP000294817">
    <property type="component" value="Unassembled WGS sequence"/>
</dbReference>